<keyword evidence="1" id="KW-1133">Transmembrane helix</keyword>
<sequence length="182" mass="19389">MNSARMDLSELTLSRWLSPLLDGRCRWGSYTVSAGRYGSTSQRLVLYPAGISARQRRRVRVWRGWLVLGLVATFGVFAALVEAGAPRLLVITACIGFYGASTIAVARAAGSIRRCVLELTVVSSSLTPDTGLSAESRYLAGLASTLLMAEESLACGASSPADHELVWSSAYADAQHHLGAGR</sequence>
<name>A0AA41QZD3_9MICO</name>
<keyword evidence="1" id="KW-0812">Transmembrane</keyword>
<dbReference type="Pfam" id="PF20315">
    <property type="entry name" value="DUF6611"/>
    <property type="match status" value="1"/>
</dbReference>
<dbReference type="InterPro" id="IPR046719">
    <property type="entry name" value="DUF6611"/>
</dbReference>
<evidence type="ECO:0000256" key="1">
    <source>
        <dbReference type="SAM" id="Phobius"/>
    </source>
</evidence>
<comment type="caution">
    <text evidence="2">The sequence shown here is derived from an EMBL/GenBank/DDBJ whole genome shotgun (WGS) entry which is preliminary data.</text>
</comment>
<reference evidence="2" key="1">
    <citation type="submission" date="2022-03" db="EMBL/GenBank/DDBJ databases">
        <title>Cryobacterium sp. nov. strain ZS14-85, isolated from Antarctic soil.</title>
        <authorList>
            <person name="Li J."/>
            <person name="Niu G."/>
        </authorList>
    </citation>
    <scope>NUCLEOTIDE SEQUENCE</scope>
    <source>
        <strain evidence="2">ZS14-85</strain>
    </source>
</reference>
<evidence type="ECO:0000313" key="3">
    <source>
        <dbReference type="Proteomes" id="UP001165341"/>
    </source>
</evidence>
<feature type="transmembrane region" description="Helical" evidence="1">
    <location>
        <begin position="61"/>
        <end position="81"/>
    </location>
</feature>
<organism evidence="2 3">
    <name type="scientific">Cryobacterium zhongshanensis</name>
    <dbReference type="NCBI Taxonomy" id="2928153"/>
    <lineage>
        <taxon>Bacteria</taxon>
        <taxon>Bacillati</taxon>
        <taxon>Actinomycetota</taxon>
        <taxon>Actinomycetes</taxon>
        <taxon>Micrococcales</taxon>
        <taxon>Microbacteriaceae</taxon>
        <taxon>Cryobacterium</taxon>
    </lineage>
</organism>
<evidence type="ECO:0000313" key="2">
    <source>
        <dbReference type="EMBL" id="MCI4659203.1"/>
    </source>
</evidence>
<accession>A0AA41QZD3</accession>
<dbReference type="RefSeq" id="WP_243012791.1">
    <property type="nucleotide sequence ID" value="NZ_JALGAR010000004.1"/>
</dbReference>
<gene>
    <name evidence="2" type="ORF">MQH31_15445</name>
</gene>
<keyword evidence="3" id="KW-1185">Reference proteome</keyword>
<dbReference type="AlphaFoldDB" id="A0AA41QZD3"/>
<feature type="transmembrane region" description="Helical" evidence="1">
    <location>
        <begin position="87"/>
        <end position="106"/>
    </location>
</feature>
<proteinExistence type="predicted"/>
<keyword evidence="1" id="KW-0472">Membrane</keyword>
<protein>
    <submittedName>
        <fullName evidence="2">Uncharacterized protein</fullName>
    </submittedName>
</protein>
<dbReference type="Proteomes" id="UP001165341">
    <property type="component" value="Unassembled WGS sequence"/>
</dbReference>
<dbReference type="EMBL" id="JALGAR010000004">
    <property type="protein sequence ID" value="MCI4659203.1"/>
    <property type="molecule type" value="Genomic_DNA"/>
</dbReference>